<accession>A0A5E4QF96</accession>
<keyword evidence="2" id="KW-0812">Transmembrane</keyword>
<dbReference type="Gene3D" id="2.40.160.10">
    <property type="entry name" value="Porin"/>
    <property type="match status" value="1"/>
</dbReference>
<reference evidence="4 5" key="1">
    <citation type="submission" date="2017-07" db="EMBL/GenBank/DDBJ databases">
        <authorList>
            <person name="Talla V."/>
            <person name="Backstrom N."/>
        </authorList>
    </citation>
    <scope>NUCLEOTIDE SEQUENCE [LARGE SCALE GENOMIC DNA]</scope>
</reference>
<comment type="subcellular location">
    <subcellularLocation>
        <location evidence="1">Mitochondrion outer membrane</location>
    </subcellularLocation>
</comment>
<keyword evidence="2" id="KW-0472">Membrane</keyword>
<sequence length="318" mass="36185">MDINESNLKEDLSKWITSLQNLLPKKKDIIIIQPQKAVLTRLGNIHFEAKSVFPKCFTGTKLVILRELFDKVKLVQQYNFGRPKDSYKCFSHFIHKEMETQNNSDGLVIDSTGSATASYKEVLEDGIEIKLTSKIKDLISSETEMVLEKETDKLIGSFSCTMKDVDPKTLRVVTQFIYKVLPEFSVGIESGMRPLYPLLPDISISSRYEKGSLTLSSTVSQLGFQVCLYKQLAPDLRIATIVNENKNGPNMGFALHKMYGNGSEFKVFIDSQRCGGFTFEKDVHFVEHNDTRVVRLVASTLIDRQRRVRFGFGFHLDF</sequence>
<evidence type="ECO:0000256" key="1">
    <source>
        <dbReference type="ARBA" id="ARBA00004294"/>
    </source>
</evidence>
<gene>
    <name evidence="4" type="ORF">LSINAPIS_LOCUS7318</name>
</gene>
<name>A0A5E4QF96_9NEOP</name>
<evidence type="ECO:0000256" key="3">
    <source>
        <dbReference type="ARBA" id="ARBA00022787"/>
    </source>
</evidence>
<dbReference type="InterPro" id="IPR023614">
    <property type="entry name" value="Porin_dom_sf"/>
</dbReference>
<keyword evidence="2" id="KW-1134">Transmembrane beta strand</keyword>
<evidence type="ECO:0000256" key="2">
    <source>
        <dbReference type="ARBA" id="ARBA00022452"/>
    </source>
</evidence>
<dbReference type="EMBL" id="FZQP02002382">
    <property type="protein sequence ID" value="VVC95649.1"/>
    <property type="molecule type" value="Genomic_DNA"/>
</dbReference>
<evidence type="ECO:0000313" key="4">
    <source>
        <dbReference type="EMBL" id="VVC95649.1"/>
    </source>
</evidence>
<protein>
    <submittedName>
        <fullName evidence="4">Uncharacterized protein</fullName>
    </submittedName>
</protein>
<keyword evidence="3" id="KW-0496">Mitochondrion</keyword>
<organism evidence="4 5">
    <name type="scientific">Leptidea sinapis</name>
    <dbReference type="NCBI Taxonomy" id="189913"/>
    <lineage>
        <taxon>Eukaryota</taxon>
        <taxon>Metazoa</taxon>
        <taxon>Ecdysozoa</taxon>
        <taxon>Arthropoda</taxon>
        <taxon>Hexapoda</taxon>
        <taxon>Insecta</taxon>
        <taxon>Pterygota</taxon>
        <taxon>Neoptera</taxon>
        <taxon>Endopterygota</taxon>
        <taxon>Lepidoptera</taxon>
        <taxon>Glossata</taxon>
        <taxon>Ditrysia</taxon>
        <taxon>Papilionoidea</taxon>
        <taxon>Pieridae</taxon>
        <taxon>Dismorphiinae</taxon>
        <taxon>Leptidea</taxon>
    </lineage>
</organism>
<proteinExistence type="predicted"/>
<keyword evidence="5" id="KW-1185">Reference proteome</keyword>
<evidence type="ECO:0000313" key="5">
    <source>
        <dbReference type="Proteomes" id="UP000324832"/>
    </source>
</evidence>
<dbReference type="GO" id="GO:0005741">
    <property type="term" value="C:mitochondrial outer membrane"/>
    <property type="evidence" value="ECO:0007669"/>
    <property type="project" value="UniProtKB-SubCell"/>
</dbReference>
<dbReference type="AlphaFoldDB" id="A0A5E4QF96"/>
<dbReference type="Proteomes" id="UP000324832">
    <property type="component" value="Unassembled WGS sequence"/>
</dbReference>
<keyword evidence="3" id="KW-1000">Mitochondrion outer membrane</keyword>